<dbReference type="InterPro" id="IPR003593">
    <property type="entry name" value="AAA+_ATPase"/>
</dbReference>
<gene>
    <name evidence="6" type="ORF">BM613_07180</name>
</gene>
<name>A0A2U3D919_SULT2</name>
<dbReference type="SMART" id="SM00382">
    <property type="entry name" value="AAA"/>
    <property type="match status" value="1"/>
</dbReference>
<feature type="domain" description="ABC transporter" evidence="5">
    <location>
        <begin position="2"/>
        <end position="232"/>
    </location>
</feature>
<dbReference type="SUPFAM" id="SSF52540">
    <property type="entry name" value="P-loop containing nucleoside triphosphate hydrolases"/>
    <property type="match status" value="1"/>
</dbReference>
<accession>A0A2U3D919</accession>
<keyword evidence="4" id="KW-0067">ATP-binding</keyword>
<dbReference type="PANTHER" id="PTHR43335:SF3">
    <property type="entry name" value="ABC TRANSPORTER"/>
    <property type="match status" value="1"/>
</dbReference>
<evidence type="ECO:0000256" key="2">
    <source>
        <dbReference type="ARBA" id="ARBA00022448"/>
    </source>
</evidence>
<dbReference type="InterPro" id="IPR003439">
    <property type="entry name" value="ABC_transporter-like_ATP-bd"/>
</dbReference>
<comment type="similarity">
    <text evidence="1">Belongs to the ABC transporter superfamily.</text>
</comment>
<dbReference type="CDD" id="cd03230">
    <property type="entry name" value="ABC_DR_subfamily_A"/>
    <property type="match status" value="1"/>
</dbReference>
<evidence type="ECO:0000313" key="6">
    <source>
        <dbReference type="EMBL" id="PWI57755.1"/>
    </source>
</evidence>
<dbReference type="EMBL" id="MPDK01000009">
    <property type="protein sequence ID" value="PWI57755.1"/>
    <property type="molecule type" value="Genomic_DNA"/>
</dbReference>
<protein>
    <submittedName>
        <fullName evidence="6">ABC transporter</fullName>
    </submittedName>
</protein>
<keyword evidence="2" id="KW-0813">Transport</keyword>
<dbReference type="AlphaFoldDB" id="A0A2U3D919"/>
<evidence type="ECO:0000313" key="7">
    <source>
        <dbReference type="Proteomes" id="UP000245380"/>
    </source>
</evidence>
<dbReference type="PROSITE" id="PS50893">
    <property type="entry name" value="ABC_TRANSPORTER_2"/>
    <property type="match status" value="1"/>
</dbReference>
<dbReference type="InterPro" id="IPR027417">
    <property type="entry name" value="P-loop_NTPase"/>
</dbReference>
<evidence type="ECO:0000256" key="4">
    <source>
        <dbReference type="ARBA" id="ARBA00022840"/>
    </source>
</evidence>
<sequence>MIRTENLCKKYGKFEAVHDLNLDVRPGTVFGFVGENGAGKTTTLSILATLMLPTSGRAYIGSAEVTSEPATVRRLIGYMPDVFGVYDDLTVREYLGFYGTAYGVASHLIEQRTKELLHMVNLEERADAYVHALSRGMQQRLGLARCLMHDPPVLILDEPASGLDPRSRIEMREIIKSLRGRGKTVLISSHILPELADMCDEIGIIKRGALVACASVEVVTARASGQRQMCLEVLHDGKQLAKWAAHHALVTDVLVIEEQKVELLFAGGDEEQAEFVRDLLQAGYALKSFHEVGGSLEDLFLHLTREEDHAGKQTAASKQMA</sequence>
<dbReference type="OrthoDB" id="9804819at2"/>
<dbReference type="Pfam" id="PF00005">
    <property type="entry name" value="ABC_tran"/>
    <property type="match status" value="1"/>
</dbReference>
<dbReference type="RefSeq" id="WP_109430502.1">
    <property type="nucleotide sequence ID" value="NZ_MPDK01000009.1"/>
</dbReference>
<proteinExistence type="inferred from homology"/>
<dbReference type="PANTHER" id="PTHR43335">
    <property type="entry name" value="ABC TRANSPORTER, ATP-BINDING PROTEIN"/>
    <property type="match status" value="1"/>
</dbReference>
<reference evidence="6 7" key="1">
    <citation type="submission" date="2016-11" db="EMBL/GenBank/DDBJ databases">
        <title>Comparative genomics of Acidibacillus ferroxidans species.</title>
        <authorList>
            <person name="Oliveira G."/>
            <person name="Nunes G."/>
            <person name="Oliveira R."/>
            <person name="Araujo F."/>
            <person name="Salim A."/>
            <person name="Scholte L."/>
            <person name="Morais D."/>
            <person name="Nancucheo I."/>
            <person name="Johnson D.B."/>
            <person name="Grail B."/>
            <person name="Bittencourt J."/>
            <person name="Valadares R."/>
        </authorList>
    </citation>
    <scope>NUCLEOTIDE SEQUENCE [LARGE SCALE GENOMIC DNA]</scope>
    <source>
        <strain evidence="6 7">Y002</strain>
    </source>
</reference>
<evidence type="ECO:0000259" key="5">
    <source>
        <dbReference type="PROSITE" id="PS50893"/>
    </source>
</evidence>
<dbReference type="GO" id="GO:0016887">
    <property type="term" value="F:ATP hydrolysis activity"/>
    <property type="evidence" value="ECO:0007669"/>
    <property type="project" value="InterPro"/>
</dbReference>
<evidence type="ECO:0000256" key="1">
    <source>
        <dbReference type="ARBA" id="ARBA00005417"/>
    </source>
</evidence>
<comment type="caution">
    <text evidence="6">The sequence shown here is derived from an EMBL/GenBank/DDBJ whole genome shotgun (WGS) entry which is preliminary data.</text>
</comment>
<dbReference type="Gene3D" id="3.40.50.300">
    <property type="entry name" value="P-loop containing nucleotide triphosphate hydrolases"/>
    <property type="match status" value="1"/>
</dbReference>
<organism evidence="6 7">
    <name type="scientific">Sulfoacidibacillus thermotolerans</name>
    <name type="common">Acidibacillus sulfuroxidans</name>
    <dbReference type="NCBI Taxonomy" id="1765684"/>
    <lineage>
        <taxon>Bacteria</taxon>
        <taxon>Bacillati</taxon>
        <taxon>Bacillota</taxon>
        <taxon>Bacilli</taxon>
        <taxon>Bacillales</taxon>
        <taxon>Alicyclobacillaceae</taxon>
        <taxon>Sulfoacidibacillus</taxon>
    </lineage>
</organism>
<evidence type="ECO:0000256" key="3">
    <source>
        <dbReference type="ARBA" id="ARBA00022741"/>
    </source>
</evidence>
<keyword evidence="3" id="KW-0547">Nucleotide-binding</keyword>
<dbReference type="GO" id="GO:0005524">
    <property type="term" value="F:ATP binding"/>
    <property type="evidence" value="ECO:0007669"/>
    <property type="project" value="UniProtKB-KW"/>
</dbReference>
<keyword evidence="7" id="KW-1185">Reference proteome</keyword>
<dbReference type="Proteomes" id="UP000245380">
    <property type="component" value="Unassembled WGS sequence"/>
</dbReference>